<proteinExistence type="predicted"/>
<feature type="transmembrane region" description="Helical" evidence="1">
    <location>
        <begin position="132"/>
        <end position="159"/>
    </location>
</feature>
<dbReference type="Proteomes" id="UP000245021">
    <property type="component" value="Unassembled WGS sequence"/>
</dbReference>
<dbReference type="RefSeq" id="WP_109246411.1">
    <property type="nucleotide sequence ID" value="NZ_BFFO01000013.1"/>
</dbReference>
<dbReference type="Pfam" id="PF06161">
    <property type="entry name" value="DUF975"/>
    <property type="match status" value="1"/>
</dbReference>
<feature type="transmembrane region" description="Helical" evidence="1">
    <location>
        <begin position="198"/>
        <end position="223"/>
    </location>
</feature>
<evidence type="ECO:0000313" key="2">
    <source>
        <dbReference type="EMBL" id="GBG97456.1"/>
    </source>
</evidence>
<dbReference type="AlphaFoldDB" id="A0A2R5HHU4"/>
<reference evidence="2 3" key="1">
    <citation type="journal article" date="2018" name="Genome Announc.">
        <title>Draft Genome Sequence of Lactococcus sp. Strain NtB2 (JCM 32569), Isolated from the Gut of the Higher Termite Nasutitermes takasagoensis.</title>
        <authorList>
            <person name="Noda S."/>
            <person name="Aihara C."/>
            <person name="Yuki M."/>
            <person name="Ohkuma M."/>
        </authorList>
    </citation>
    <scope>NUCLEOTIDE SEQUENCE [LARGE SCALE GENOMIC DNA]</scope>
    <source>
        <strain evidence="2 3">NtB2</strain>
    </source>
</reference>
<comment type="caution">
    <text evidence="2">The sequence shown here is derived from an EMBL/GenBank/DDBJ whole genome shotgun (WGS) entry which is preliminary data.</text>
</comment>
<evidence type="ECO:0000313" key="3">
    <source>
        <dbReference type="Proteomes" id="UP000245021"/>
    </source>
</evidence>
<dbReference type="InterPro" id="IPR010380">
    <property type="entry name" value="DUF975"/>
</dbReference>
<keyword evidence="1" id="KW-0812">Transmembrane</keyword>
<organism evidence="2 3">
    <name type="scientific">Lactococcus termiticola</name>
    <dbReference type="NCBI Taxonomy" id="2169526"/>
    <lineage>
        <taxon>Bacteria</taxon>
        <taxon>Bacillati</taxon>
        <taxon>Bacillota</taxon>
        <taxon>Bacilli</taxon>
        <taxon>Lactobacillales</taxon>
        <taxon>Streptococcaceae</taxon>
        <taxon>Lactococcus</taxon>
    </lineage>
</organism>
<name>A0A2R5HHU4_9LACT</name>
<dbReference type="EMBL" id="BFFO01000013">
    <property type="protein sequence ID" value="GBG97456.1"/>
    <property type="molecule type" value="Genomic_DNA"/>
</dbReference>
<protein>
    <recommendedName>
        <fullName evidence="4">Integral membrane protein</fullName>
    </recommendedName>
</protein>
<feature type="transmembrane region" description="Helical" evidence="1">
    <location>
        <begin position="67"/>
        <end position="93"/>
    </location>
</feature>
<dbReference type="OrthoDB" id="9784844at2"/>
<gene>
    <name evidence="2" type="ORF">NtB2_01602</name>
</gene>
<dbReference type="PANTHER" id="PTHR40076:SF1">
    <property type="entry name" value="MEMBRANE PROTEIN"/>
    <property type="match status" value="1"/>
</dbReference>
<feature type="transmembrane region" description="Helical" evidence="1">
    <location>
        <begin position="20"/>
        <end position="37"/>
    </location>
</feature>
<keyword evidence="1" id="KW-1133">Transmembrane helix</keyword>
<evidence type="ECO:0008006" key="4">
    <source>
        <dbReference type="Google" id="ProtNLM"/>
    </source>
</evidence>
<keyword evidence="3" id="KW-1185">Reference proteome</keyword>
<accession>A0A2R5HHU4</accession>
<keyword evidence="1" id="KW-0472">Membrane</keyword>
<sequence length="243" mass="27537">MTRQEIKATAKAKLKTNFTAKMLMFVIPILLGIFSEADNLRQGGNTNPTEAIFQEVNQTLQSTDLPLFLSSFLIAFILLLALVYLFGILYTLIEVGGVFQYIKIYRDEVEVPRFKDVFSPFRDGSAGKIIPVYSLIFIIALGLLLIPVVGWVFLIYLALGWSQSPMVLFDKIKDGTYSSAWDVMKTSANLMKGKRGNYFLFLLSFIGWFFLNGLTLSIANFWVTPYVAMSHVAYYQNLIDNQK</sequence>
<dbReference type="PANTHER" id="PTHR40076">
    <property type="entry name" value="MEMBRANE PROTEIN-RELATED"/>
    <property type="match status" value="1"/>
</dbReference>
<evidence type="ECO:0000256" key="1">
    <source>
        <dbReference type="SAM" id="Phobius"/>
    </source>
</evidence>